<name>A0A4Z1FT81_9HELO</name>
<reference evidence="2 3" key="1">
    <citation type="submission" date="2017-12" db="EMBL/GenBank/DDBJ databases">
        <title>Comparative genomics of Botrytis spp.</title>
        <authorList>
            <person name="Valero-Jimenez C.A."/>
            <person name="Tapia P."/>
            <person name="Veloso J."/>
            <person name="Silva-Moreno E."/>
            <person name="Staats M."/>
            <person name="Valdes J.H."/>
            <person name="Van Kan J.A.L."/>
        </authorList>
    </citation>
    <scope>NUCLEOTIDE SEQUENCE [LARGE SCALE GENOMIC DNA]</scope>
    <source>
        <strain evidence="2 3">Bp0003</strain>
    </source>
</reference>
<proteinExistence type="predicted"/>
<gene>
    <name evidence="2" type="ORF">BPAE_0091g00140</name>
</gene>
<dbReference type="AlphaFoldDB" id="A0A4Z1FT81"/>
<accession>A0A4Z1FT81</accession>
<evidence type="ECO:0000256" key="1">
    <source>
        <dbReference type="SAM" id="MobiDB-lite"/>
    </source>
</evidence>
<sequence>MNNSNASNGPNAGTGPSAAANDEERPIVHGGVTLGYAKRPVLNSTDAGYKGLLGDFHEGRPIKRQAAEIRRRRVRAVISMSNLLNQETK</sequence>
<keyword evidence="3" id="KW-1185">Reference proteome</keyword>
<evidence type="ECO:0000313" key="2">
    <source>
        <dbReference type="EMBL" id="TGO24937.1"/>
    </source>
</evidence>
<dbReference type="Proteomes" id="UP000297910">
    <property type="component" value="Unassembled WGS sequence"/>
</dbReference>
<dbReference type="EMBL" id="PQXI01000091">
    <property type="protein sequence ID" value="TGO24937.1"/>
    <property type="molecule type" value="Genomic_DNA"/>
</dbReference>
<feature type="compositionally biased region" description="Low complexity" evidence="1">
    <location>
        <begin position="1"/>
        <end position="16"/>
    </location>
</feature>
<comment type="caution">
    <text evidence="2">The sequence shown here is derived from an EMBL/GenBank/DDBJ whole genome shotgun (WGS) entry which is preliminary data.</text>
</comment>
<feature type="region of interest" description="Disordered" evidence="1">
    <location>
        <begin position="1"/>
        <end position="26"/>
    </location>
</feature>
<organism evidence="2 3">
    <name type="scientific">Botrytis paeoniae</name>
    <dbReference type="NCBI Taxonomy" id="278948"/>
    <lineage>
        <taxon>Eukaryota</taxon>
        <taxon>Fungi</taxon>
        <taxon>Dikarya</taxon>
        <taxon>Ascomycota</taxon>
        <taxon>Pezizomycotina</taxon>
        <taxon>Leotiomycetes</taxon>
        <taxon>Helotiales</taxon>
        <taxon>Sclerotiniaceae</taxon>
        <taxon>Botrytis</taxon>
    </lineage>
</organism>
<evidence type="ECO:0000313" key="3">
    <source>
        <dbReference type="Proteomes" id="UP000297910"/>
    </source>
</evidence>
<protein>
    <submittedName>
        <fullName evidence="2">Uncharacterized protein</fullName>
    </submittedName>
</protein>